<dbReference type="InterPro" id="IPR044925">
    <property type="entry name" value="His-Me_finger_sf"/>
</dbReference>
<name>A0A0F9K3X6_9ZZZZ</name>
<dbReference type="SUPFAM" id="SSF54060">
    <property type="entry name" value="His-Me finger endonucleases"/>
    <property type="match status" value="1"/>
</dbReference>
<protein>
    <recommendedName>
        <fullName evidence="2">HNH nuclease domain-containing protein</fullName>
    </recommendedName>
</protein>
<gene>
    <name evidence="3" type="ORF">LCGC14_1748870</name>
</gene>
<accession>A0A0F9K3X6</accession>
<feature type="domain" description="HNH nuclease" evidence="2">
    <location>
        <begin position="30"/>
        <end position="77"/>
    </location>
</feature>
<proteinExistence type="predicted"/>
<dbReference type="InterPro" id="IPR003615">
    <property type="entry name" value="HNH_nuc"/>
</dbReference>
<dbReference type="EMBL" id="LAZR01016103">
    <property type="protein sequence ID" value="KKM05953.1"/>
    <property type="molecule type" value="Genomic_DNA"/>
</dbReference>
<organism evidence="3">
    <name type="scientific">marine sediment metagenome</name>
    <dbReference type="NCBI Taxonomy" id="412755"/>
    <lineage>
        <taxon>unclassified sequences</taxon>
        <taxon>metagenomes</taxon>
        <taxon>ecological metagenomes</taxon>
    </lineage>
</organism>
<sequence>MGRELGIRYSNGRALVRLGPTGAWVRRAQVVWVQERGPIPSPGIGIKKDSYCVHHEDEDVLNDSIDNLRLITFGEHSQHHNAKRRTEKRISSAQLRTTGPQLAEARGTMDPNEEREKEISSIRLQNPAVCNTCGTPMRKLLLRDIMLVDPDGEERPIKVYCNSCSK</sequence>
<evidence type="ECO:0000259" key="2">
    <source>
        <dbReference type="Pfam" id="PF13392"/>
    </source>
</evidence>
<evidence type="ECO:0000256" key="1">
    <source>
        <dbReference type="SAM" id="MobiDB-lite"/>
    </source>
</evidence>
<dbReference type="Pfam" id="PF13392">
    <property type="entry name" value="HNH_3"/>
    <property type="match status" value="1"/>
</dbReference>
<dbReference type="CDD" id="cd00085">
    <property type="entry name" value="HNHc"/>
    <property type="match status" value="1"/>
</dbReference>
<dbReference type="AlphaFoldDB" id="A0A0F9K3X6"/>
<reference evidence="3" key="1">
    <citation type="journal article" date="2015" name="Nature">
        <title>Complex archaea that bridge the gap between prokaryotes and eukaryotes.</title>
        <authorList>
            <person name="Spang A."/>
            <person name="Saw J.H."/>
            <person name="Jorgensen S.L."/>
            <person name="Zaremba-Niedzwiedzka K."/>
            <person name="Martijn J."/>
            <person name="Lind A.E."/>
            <person name="van Eijk R."/>
            <person name="Schleper C."/>
            <person name="Guy L."/>
            <person name="Ettema T.J."/>
        </authorList>
    </citation>
    <scope>NUCLEOTIDE SEQUENCE</scope>
</reference>
<comment type="caution">
    <text evidence="3">The sequence shown here is derived from an EMBL/GenBank/DDBJ whole genome shotgun (WGS) entry which is preliminary data.</text>
</comment>
<evidence type="ECO:0000313" key="3">
    <source>
        <dbReference type="EMBL" id="KKM05953.1"/>
    </source>
</evidence>
<feature type="region of interest" description="Disordered" evidence="1">
    <location>
        <begin position="79"/>
        <end position="98"/>
    </location>
</feature>